<dbReference type="EMBL" id="BORQ01000005">
    <property type="protein sequence ID" value="GIO32881.1"/>
    <property type="molecule type" value="Genomic_DNA"/>
</dbReference>
<dbReference type="InterPro" id="IPR010982">
    <property type="entry name" value="Lambda_DNA-bd_dom_sf"/>
</dbReference>
<keyword evidence="3" id="KW-1185">Reference proteome</keyword>
<comment type="caution">
    <text evidence="2">The sequence shown here is derived from an EMBL/GenBank/DDBJ whole genome shotgun (WGS) entry which is preliminary data.</text>
</comment>
<protein>
    <recommendedName>
        <fullName evidence="1">HTH cro/C1-type domain-containing protein</fullName>
    </recommendedName>
</protein>
<dbReference type="Proteomes" id="UP000679779">
    <property type="component" value="Unassembled WGS sequence"/>
</dbReference>
<evidence type="ECO:0000259" key="1">
    <source>
        <dbReference type="PROSITE" id="PS50943"/>
    </source>
</evidence>
<evidence type="ECO:0000313" key="2">
    <source>
        <dbReference type="EMBL" id="GIO32881.1"/>
    </source>
</evidence>
<gene>
    <name evidence="2" type="ORF">J2TS6_40220</name>
</gene>
<proteinExistence type="predicted"/>
<sequence>MAHKAQIHESYIGKLERSEKTCSVEVLAKVTDALGVSLVDFFRYIQPEVGAGGDTALGQIVDRLRGRSTAEQKKVLKVIDAVLDDKPR</sequence>
<evidence type="ECO:0000313" key="3">
    <source>
        <dbReference type="Proteomes" id="UP000679779"/>
    </source>
</evidence>
<dbReference type="CDD" id="cd00093">
    <property type="entry name" value="HTH_XRE"/>
    <property type="match status" value="1"/>
</dbReference>
<dbReference type="AlphaFoldDB" id="A0A919XIM7"/>
<feature type="domain" description="HTH cro/C1-type" evidence="1">
    <location>
        <begin position="1"/>
        <end position="41"/>
    </location>
</feature>
<dbReference type="Gene3D" id="1.10.260.40">
    <property type="entry name" value="lambda repressor-like DNA-binding domains"/>
    <property type="match status" value="1"/>
</dbReference>
<accession>A0A919XIM7</accession>
<dbReference type="SUPFAM" id="SSF47413">
    <property type="entry name" value="lambda repressor-like DNA-binding domains"/>
    <property type="match status" value="1"/>
</dbReference>
<organism evidence="2 3">
    <name type="scientific">Paenibacillus albilobatus</name>
    <dbReference type="NCBI Taxonomy" id="2716884"/>
    <lineage>
        <taxon>Bacteria</taxon>
        <taxon>Bacillati</taxon>
        <taxon>Bacillota</taxon>
        <taxon>Bacilli</taxon>
        <taxon>Bacillales</taxon>
        <taxon>Paenibacillaceae</taxon>
        <taxon>Paenibacillus</taxon>
    </lineage>
</organism>
<dbReference type="GO" id="GO:0003677">
    <property type="term" value="F:DNA binding"/>
    <property type="evidence" value="ECO:0007669"/>
    <property type="project" value="InterPro"/>
</dbReference>
<dbReference type="Pfam" id="PF01381">
    <property type="entry name" value="HTH_3"/>
    <property type="match status" value="1"/>
</dbReference>
<dbReference type="InterPro" id="IPR001387">
    <property type="entry name" value="Cro/C1-type_HTH"/>
</dbReference>
<reference evidence="2" key="1">
    <citation type="submission" date="2021-03" db="EMBL/GenBank/DDBJ databases">
        <title>Antimicrobial resistance genes in bacteria isolated from Japanese honey, and their potential for conferring macrolide and lincosamide resistance in the American foulbrood pathogen Paenibacillus larvae.</title>
        <authorList>
            <person name="Okamoto M."/>
            <person name="Kumagai M."/>
            <person name="Kanamori H."/>
            <person name="Takamatsu D."/>
        </authorList>
    </citation>
    <scope>NUCLEOTIDE SEQUENCE</scope>
    <source>
        <strain evidence="2">J2TS6</strain>
    </source>
</reference>
<dbReference type="PROSITE" id="PS50943">
    <property type="entry name" value="HTH_CROC1"/>
    <property type="match status" value="1"/>
</dbReference>
<name>A0A919XIM7_9BACL</name>